<accession>X1NBS9</accession>
<comment type="caution">
    <text evidence="2">The sequence shown here is derived from an EMBL/GenBank/DDBJ whole genome shotgun (WGS) entry which is preliminary data.</text>
</comment>
<proteinExistence type="predicted"/>
<dbReference type="Pfam" id="PF00535">
    <property type="entry name" value="Glycos_transf_2"/>
    <property type="match status" value="1"/>
</dbReference>
<gene>
    <name evidence="2" type="ORF">S06H3_33727</name>
</gene>
<dbReference type="InterPro" id="IPR001173">
    <property type="entry name" value="Glyco_trans_2-like"/>
</dbReference>
<protein>
    <recommendedName>
        <fullName evidence="1">Glycosyltransferase 2-like domain-containing protein</fullName>
    </recommendedName>
</protein>
<evidence type="ECO:0000259" key="1">
    <source>
        <dbReference type="Pfam" id="PF00535"/>
    </source>
</evidence>
<dbReference type="AlphaFoldDB" id="X1NBS9"/>
<dbReference type="InterPro" id="IPR029044">
    <property type="entry name" value="Nucleotide-diphossugar_trans"/>
</dbReference>
<dbReference type="EMBL" id="BARV01020164">
    <property type="protein sequence ID" value="GAI24290.1"/>
    <property type="molecule type" value="Genomic_DNA"/>
</dbReference>
<feature type="domain" description="Glycosyltransferase 2-like" evidence="1">
    <location>
        <begin position="1"/>
        <end position="75"/>
    </location>
</feature>
<organism evidence="2">
    <name type="scientific">marine sediment metagenome</name>
    <dbReference type="NCBI Taxonomy" id="412755"/>
    <lineage>
        <taxon>unclassified sequences</taxon>
        <taxon>metagenomes</taxon>
        <taxon>ecological metagenomes</taxon>
    </lineage>
</organism>
<dbReference type="SUPFAM" id="SSF53448">
    <property type="entry name" value="Nucleotide-diphospho-sugar transferases"/>
    <property type="match status" value="1"/>
</dbReference>
<name>X1NBS9_9ZZZZ</name>
<dbReference type="Gene3D" id="3.90.550.10">
    <property type="entry name" value="Spore Coat Polysaccharide Biosynthesis Protein SpsA, Chain A"/>
    <property type="match status" value="1"/>
</dbReference>
<sequence length="83" mass="9403">MILVDDVSQDETVVIARGLDIKTVVHSTNRGYGGNQKTCYMQALDEEADFIVMLHPDGQYDPKMIPQLLNVSRREKNRALARI</sequence>
<reference evidence="2" key="1">
    <citation type="journal article" date="2014" name="Front. Microbiol.">
        <title>High frequency of phylogenetically diverse reductive dehalogenase-homologous genes in deep subseafloor sedimentary metagenomes.</title>
        <authorList>
            <person name="Kawai M."/>
            <person name="Futagami T."/>
            <person name="Toyoda A."/>
            <person name="Takaki Y."/>
            <person name="Nishi S."/>
            <person name="Hori S."/>
            <person name="Arai W."/>
            <person name="Tsubouchi T."/>
            <person name="Morono Y."/>
            <person name="Uchiyama I."/>
            <person name="Ito T."/>
            <person name="Fujiyama A."/>
            <person name="Inagaki F."/>
            <person name="Takami H."/>
        </authorList>
    </citation>
    <scope>NUCLEOTIDE SEQUENCE</scope>
    <source>
        <strain evidence="2">Expedition CK06-06</strain>
    </source>
</reference>
<evidence type="ECO:0000313" key="2">
    <source>
        <dbReference type="EMBL" id="GAI24290.1"/>
    </source>
</evidence>